<dbReference type="AlphaFoldDB" id="A0A6L9SE88"/>
<protein>
    <submittedName>
        <fullName evidence="3">Uncharacterized protein</fullName>
    </submittedName>
</protein>
<reference evidence="3 4" key="1">
    <citation type="submission" date="2020-02" db="EMBL/GenBank/DDBJ databases">
        <authorList>
            <person name="Li X.-J."/>
            <person name="Han X.-M."/>
        </authorList>
    </citation>
    <scope>NUCLEOTIDE SEQUENCE [LARGE SCALE GENOMIC DNA]</scope>
    <source>
        <strain evidence="3 4">CCTCC AB 2017055</strain>
    </source>
</reference>
<keyword evidence="4" id="KW-1185">Reference proteome</keyword>
<evidence type="ECO:0000256" key="2">
    <source>
        <dbReference type="SAM" id="Phobius"/>
    </source>
</evidence>
<name>A0A6L9SE88_9ACTN</name>
<sequence length="147" mass="14787">MTHGESTPTNGPAAGSDAGAQRGTSPIVVAAVALAAVAGGLVAGYLIFDSPATSDATAASHVDHACAIADQYDGAPLSDDSLGGLEDDPWFWEGPAMGYLLSAAAVEDSAYESLSEHGRGAVRAVGRIDVDGWNEAIEGVLAECADR</sequence>
<feature type="transmembrane region" description="Helical" evidence="2">
    <location>
        <begin position="27"/>
        <end position="48"/>
    </location>
</feature>
<dbReference type="Proteomes" id="UP000475214">
    <property type="component" value="Unassembled WGS sequence"/>
</dbReference>
<proteinExistence type="predicted"/>
<keyword evidence="2" id="KW-1133">Transmembrane helix</keyword>
<evidence type="ECO:0000313" key="4">
    <source>
        <dbReference type="Proteomes" id="UP000475214"/>
    </source>
</evidence>
<dbReference type="EMBL" id="JAAGOA010000017">
    <property type="protein sequence ID" value="NEE02858.1"/>
    <property type="molecule type" value="Genomic_DNA"/>
</dbReference>
<dbReference type="RefSeq" id="WP_163741814.1">
    <property type="nucleotide sequence ID" value="NZ_JAAGOA010000017.1"/>
</dbReference>
<comment type="caution">
    <text evidence="3">The sequence shown here is derived from an EMBL/GenBank/DDBJ whole genome shotgun (WGS) entry which is preliminary data.</text>
</comment>
<gene>
    <name evidence="3" type="ORF">G1H10_22090</name>
</gene>
<feature type="region of interest" description="Disordered" evidence="1">
    <location>
        <begin position="1"/>
        <end position="20"/>
    </location>
</feature>
<keyword evidence="2" id="KW-0472">Membrane</keyword>
<feature type="compositionally biased region" description="Polar residues" evidence="1">
    <location>
        <begin position="1"/>
        <end position="10"/>
    </location>
</feature>
<accession>A0A6L9SE88</accession>
<evidence type="ECO:0000256" key="1">
    <source>
        <dbReference type="SAM" id="MobiDB-lite"/>
    </source>
</evidence>
<organism evidence="3 4">
    <name type="scientific">Phytoactinopolyspora halotolerans</name>
    <dbReference type="NCBI Taxonomy" id="1981512"/>
    <lineage>
        <taxon>Bacteria</taxon>
        <taxon>Bacillati</taxon>
        <taxon>Actinomycetota</taxon>
        <taxon>Actinomycetes</taxon>
        <taxon>Jiangellales</taxon>
        <taxon>Jiangellaceae</taxon>
        <taxon>Phytoactinopolyspora</taxon>
    </lineage>
</organism>
<evidence type="ECO:0000313" key="3">
    <source>
        <dbReference type="EMBL" id="NEE02858.1"/>
    </source>
</evidence>
<keyword evidence="2" id="KW-0812">Transmembrane</keyword>